<dbReference type="Proteomes" id="UP000179627">
    <property type="component" value="Unassembled WGS sequence"/>
</dbReference>
<protein>
    <submittedName>
        <fullName evidence="1">Uncharacterized protein</fullName>
    </submittedName>
</protein>
<evidence type="ECO:0000313" key="2">
    <source>
        <dbReference type="Proteomes" id="UP000179627"/>
    </source>
</evidence>
<dbReference type="AlphaFoldDB" id="A0A1S1QDG4"/>
<name>A0A1S1QDG4_9ACTN</name>
<dbReference type="RefSeq" id="WP_071088219.1">
    <property type="nucleotide sequence ID" value="NZ_MBLM01000142.1"/>
</dbReference>
<reference evidence="2" key="1">
    <citation type="submission" date="2016-07" db="EMBL/GenBank/DDBJ databases">
        <title>Sequence Frankia sp. strain CcI1.17.</title>
        <authorList>
            <person name="Ghodhbane-Gtari F."/>
            <person name="Swanson E."/>
            <person name="Gueddou A."/>
            <person name="Morris K."/>
            <person name="Hezbri K."/>
            <person name="Ktari A."/>
            <person name="Nouioui I."/>
            <person name="Abebe-Akele F."/>
            <person name="Simpson S."/>
            <person name="Thomas K."/>
            <person name="Gtari M."/>
            <person name="Tisa L.S."/>
            <person name="Hurst S."/>
        </authorList>
    </citation>
    <scope>NUCLEOTIDE SEQUENCE [LARGE SCALE GENOMIC DNA]</scope>
    <source>
        <strain evidence="2">Cc1.17</strain>
    </source>
</reference>
<gene>
    <name evidence="1" type="ORF">CC117_25535</name>
</gene>
<accession>A0A1S1QDG4</accession>
<dbReference type="OrthoDB" id="3578774at2"/>
<dbReference type="EMBL" id="MBLM01000142">
    <property type="protein sequence ID" value="OHV31697.1"/>
    <property type="molecule type" value="Genomic_DNA"/>
</dbReference>
<comment type="caution">
    <text evidence="1">The sequence shown here is derived from an EMBL/GenBank/DDBJ whole genome shotgun (WGS) entry which is preliminary data.</text>
</comment>
<proteinExistence type="predicted"/>
<evidence type="ECO:0000313" key="1">
    <source>
        <dbReference type="EMBL" id="OHV31697.1"/>
    </source>
</evidence>
<sequence>MLRLQQAVIEEFATWASAEGSVPGAGLDGAGGGGPGRQWRDRIAILLQARADHLGRPDPTRWRSGDVHDLFMAYVVPRQVDAWGLAAHGLDTIRDFLRFLDATDRLHPASIRVATLLKELDRLAGKYPAAMADTSRWQLAKRVFTAILADGLSLDDDDPAVLDDWAARFSARDAAGRRLVLGELMDDHPGYATGRLLIHEGQVAILASGRPPAKHLVWPDAACDCGCQQQARFPAVSLPDEATLARQIATGGAGVLRRLALLATWAASDEGRNVDSRGDLRRADRPALLAALDLPEEFERRGGTPALARLWQLAIEFDVIQLRRTRVVPGATAAHLQDALAGAGKPELTVELWTDLADVLIQPVEPPTKPREGEHLRDWLRPWVPWFLGSLYTATAAGEPADLDLLTDEVLDDHADQVPPGDPEMFAALAAASIRMTLASLADHGAVTVTGAPEDIDPRQAAAAAAIGTAPWAVLPSPGLTVDLTDLGRHLVRRHLLAENADAPLAGHGA</sequence>
<organism evidence="1 2">
    <name type="scientific">Parafrankia colletiae</name>
    <dbReference type="NCBI Taxonomy" id="573497"/>
    <lineage>
        <taxon>Bacteria</taxon>
        <taxon>Bacillati</taxon>
        <taxon>Actinomycetota</taxon>
        <taxon>Actinomycetes</taxon>
        <taxon>Frankiales</taxon>
        <taxon>Frankiaceae</taxon>
        <taxon>Parafrankia</taxon>
    </lineage>
</organism>
<keyword evidence="2" id="KW-1185">Reference proteome</keyword>